<dbReference type="Proteomes" id="UP000250744">
    <property type="component" value="Unassembled WGS sequence"/>
</dbReference>
<organism evidence="2 3">
    <name type="scientific">Nitrincola tibetensis</name>
    <dbReference type="NCBI Taxonomy" id="2219697"/>
    <lineage>
        <taxon>Bacteria</taxon>
        <taxon>Pseudomonadati</taxon>
        <taxon>Pseudomonadota</taxon>
        <taxon>Gammaproteobacteria</taxon>
        <taxon>Oceanospirillales</taxon>
        <taxon>Oceanospirillaceae</taxon>
        <taxon>Nitrincola</taxon>
    </lineage>
</organism>
<evidence type="ECO:0000256" key="1">
    <source>
        <dbReference type="SAM" id="Phobius"/>
    </source>
</evidence>
<keyword evidence="1" id="KW-0812">Transmembrane</keyword>
<protein>
    <submittedName>
        <fullName evidence="2">Uncharacterized protein</fullName>
    </submittedName>
</protein>
<name>A0A364NMM0_9GAMM</name>
<evidence type="ECO:0000313" key="3">
    <source>
        <dbReference type="Proteomes" id="UP000250744"/>
    </source>
</evidence>
<feature type="transmembrane region" description="Helical" evidence="1">
    <location>
        <begin position="6"/>
        <end position="27"/>
    </location>
</feature>
<feature type="transmembrane region" description="Helical" evidence="1">
    <location>
        <begin position="39"/>
        <end position="57"/>
    </location>
</feature>
<evidence type="ECO:0000313" key="2">
    <source>
        <dbReference type="EMBL" id="RAU18135.1"/>
    </source>
</evidence>
<keyword evidence="3" id="KW-1185">Reference proteome</keyword>
<comment type="caution">
    <text evidence="2">The sequence shown here is derived from an EMBL/GenBank/DDBJ whole genome shotgun (WGS) entry which is preliminary data.</text>
</comment>
<gene>
    <name evidence="2" type="ORF">DN062_10165</name>
</gene>
<dbReference type="RefSeq" id="WP_112159216.1">
    <property type="nucleotide sequence ID" value="NZ_QKRX01000006.1"/>
</dbReference>
<keyword evidence="1" id="KW-0472">Membrane</keyword>
<proteinExistence type="predicted"/>
<accession>A0A364NMM0</accession>
<dbReference type="EMBL" id="QKRX01000006">
    <property type="protein sequence ID" value="RAU18135.1"/>
    <property type="molecule type" value="Genomic_DNA"/>
</dbReference>
<reference evidence="2 3" key="1">
    <citation type="submission" date="2018-06" db="EMBL/GenBank/DDBJ databases">
        <title>Nitrincola tibetense sp. nov., isolated from Lake XuguoCo on Tibetan Plateau.</title>
        <authorList>
            <person name="Xing P."/>
        </authorList>
    </citation>
    <scope>NUCLEOTIDE SEQUENCE [LARGE SCALE GENOMIC DNA]</scope>
    <source>
        <strain evidence="3">xg18</strain>
    </source>
</reference>
<dbReference type="AlphaFoldDB" id="A0A364NMM0"/>
<keyword evidence="1" id="KW-1133">Transmembrane helix</keyword>
<sequence length="59" mass="6441">MTSDILAVALILIIVIFLAIVSVKLGLVTVPDKKENPGMTFWILISVPVIIGVFFYGNH</sequence>